<evidence type="ECO:0000313" key="2">
    <source>
        <dbReference type="Proteomes" id="UP000183403"/>
    </source>
</evidence>
<dbReference type="InterPro" id="IPR013783">
    <property type="entry name" value="Ig-like_fold"/>
</dbReference>
<reference evidence="1 2" key="1">
    <citation type="submission" date="2016-08" db="EMBL/GenBank/DDBJ databases">
        <title>New Insights into Marine Group III Euryarchaeota, from dark to light.</title>
        <authorList>
            <person name="Haro-Moreno J.M."/>
            <person name="Rodriguez-Valera F."/>
            <person name="Lopez-Garcia P."/>
            <person name="Moreira D."/>
            <person name="Martin-Cuadrado A.B."/>
        </authorList>
    </citation>
    <scope>NUCLEOTIDE SEQUENCE [LARGE SCALE GENOMIC DNA]</scope>
    <source>
        <strain evidence="1">CG-Epi6</strain>
    </source>
</reference>
<gene>
    <name evidence="1" type="ORF">BEU03_01770</name>
</gene>
<protein>
    <recommendedName>
        <fullName evidence="3">Alpha-galactosidase NEW3 domain-containing protein</fullName>
    </recommendedName>
</protein>
<dbReference type="EMBL" id="MIYV01000004">
    <property type="protein sequence ID" value="OIR14379.1"/>
    <property type="molecule type" value="Genomic_DNA"/>
</dbReference>
<comment type="caution">
    <text evidence="1">The sequence shown here is derived from an EMBL/GenBank/DDBJ whole genome shotgun (WGS) entry which is preliminary data.</text>
</comment>
<evidence type="ECO:0008006" key="3">
    <source>
        <dbReference type="Google" id="ProtNLM"/>
    </source>
</evidence>
<dbReference type="Proteomes" id="UP000183403">
    <property type="component" value="Unassembled WGS sequence"/>
</dbReference>
<name>A0A1J5T2J5_9ARCH</name>
<evidence type="ECO:0000313" key="1">
    <source>
        <dbReference type="EMBL" id="OIR14379.1"/>
    </source>
</evidence>
<sequence>MRKIVFFLSFAFLLLFLASGTEGETFASVPLYISGEPEGILSLNSPSGSNVESVVIASNEQDQQGVFREIGRWSTGTLDVSSNISGDWSGSAWVSSNRDATVNIRYTIIQDETSLDSFEFSEVVAAGDTIELVGSSDFDLTNLDTSPLTLLVEASWTAQAGTPPPTPPANTTILMEYGSSSRNTGVDLSISHVQIQNGGEPFINEGQSEITIYIKVYSAFGVDGILSNSNDRYELSMGPKDDSLWDSSVDAVSEKSNHMEIQFLWSFEGKSLPAGDNDYDVTIRVTDSLSSDNWVKNSILNIYITPEPDVEMDPVSSTSKKVVMGNSAIYTLSIRNTGSGEDDFIVTTEYDNNWDISIDFTDFKLDAGESKTIKVTIAPQDSVSDGQELSTTVTVTAASDSSIKDSSVLTTTAEEAEPDWDFSIEVIETGNDDFNGDSFVIKDRVPLEMKVLITNRGNTENNYNLAGSSQDEAFVYLFTPSFISSLLPDQSAEISVKLTPREDYFGTSTLVEIEATSAGNGNKESTTMSVEFSQSGLINLRDSNLQLSSAIGSSSSHTFDITNLDINEAKRVYFEVSGISVNDQLADDWITFFDKDGKQISYGSFLTLLPSQQSVEITMRTSIPSSSDIEVYNLQIWMMNENSLRISESYSFKVKTLEATEEESSNMLVFGSVFIFGILAAAYIYRNYSYYDDDYDDEEDYEDDTQYQDLDDFDNTAQPEVVETASIPQMPDPVPQPPVNIAEAPQVLEAPVADPISEVSNDVPTRRKWFGLFGPKIPIELPAAEPTAIQPVAAEPVVAQPVAAEPVVAQPVAAEPVVAQPVVAQPVVAEPVVAEPVVAEPVVAQPIVAEAVVVTEPEDET</sequence>
<proteinExistence type="predicted"/>
<organism evidence="1 2">
    <name type="scientific">Marine Group III euryarchaeote CG-Epi6</name>
    <dbReference type="NCBI Taxonomy" id="1889000"/>
    <lineage>
        <taxon>Archaea</taxon>
        <taxon>Methanobacteriati</taxon>
        <taxon>Thermoplasmatota</taxon>
        <taxon>Thermoplasmata</taxon>
        <taxon>Candidatus Thermoprofundales</taxon>
    </lineage>
</organism>
<accession>A0A1J5T2J5</accession>
<dbReference type="AlphaFoldDB" id="A0A1J5T2J5"/>
<dbReference type="Gene3D" id="2.60.40.10">
    <property type="entry name" value="Immunoglobulins"/>
    <property type="match status" value="1"/>
</dbReference>